<proteinExistence type="predicted"/>
<accession>A0A0F9UCF2</accession>
<reference evidence="1" key="1">
    <citation type="journal article" date="2015" name="Nature">
        <title>Complex archaea that bridge the gap between prokaryotes and eukaryotes.</title>
        <authorList>
            <person name="Spang A."/>
            <person name="Saw J.H."/>
            <person name="Jorgensen S.L."/>
            <person name="Zaremba-Niedzwiedzka K."/>
            <person name="Martijn J."/>
            <person name="Lind A.E."/>
            <person name="van Eijk R."/>
            <person name="Schleper C."/>
            <person name="Guy L."/>
            <person name="Ettema T.J."/>
        </authorList>
    </citation>
    <scope>NUCLEOTIDE SEQUENCE</scope>
</reference>
<name>A0A0F9UCF2_9ZZZZ</name>
<protein>
    <submittedName>
        <fullName evidence="1">Uncharacterized protein</fullName>
    </submittedName>
</protein>
<gene>
    <name evidence="1" type="ORF">LCGC14_0547380</name>
</gene>
<dbReference type="AlphaFoldDB" id="A0A0F9UCF2"/>
<dbReference type="EMBL" id="LAZR01000745">
    <property type="protein sequence ID" value="KKN58936.1"/>
    <property type="molecule type" value="Genomic_DNA"/>
</dbReference>
<sequence>MLRQLERGIGLSRVLLFCSDEDLNSGRFQRGNMYQFKAISGKLDELAEQLNLHAIKTGCKEKNRPICYPIRVIKKRRPNLVIILTEKKYLHRVRIGSQPENMFEWHKETKCY</sequence>
<organism evidence="1">
    <name type="scientific">marine sediment metagenome</name>
    <dbReference type="NCBI Taxonomy" id="412755"/>
    <lineage>
        <taxon>unclassified sequences</taxon>
        <taxon>metagenomes</taxon>
        <taxon>ecological metagenomes</taxon>
    </lineage>
</organism>
<evidence type="ECO:0000313" key="1">
    <source>
        <dbReference type="EMBL" id="KKN58936.1"/>
    </source>
</evidence>
<comment type="caution">
    <text evidence="1">The sequence shown here is derived from an EMBL/GenBank/DDBJ whole genome shotgun (WGS) entry which is preliminary data.</text>
</comment>